<keyword evidence="2" id="KW-0411">Iron-sulfur</keyword>
<keyword evidence="4" id="KW-0227">DNA damage</keyword>
<dbReference type="SMART" id="SM00487">
    <property type="entry name" value="DEXDc"/>
    <property type="match status" value="1"/>
</dbReference>
<dbReference type="PROSITE" id="PS51193">
    <property type="entry name" value="HELICASE_ATP_BIND_2"/>
    <property type="match status" value="1"/>
</dbReference>
<protein>
    <recommendedName>
        <fullName evidence="9">DNA 5'-3' helicase</fullName>
        <ecNumber evidence="9">5.6.2.3</ecNumber>
    </recommendedName>
</protein>
<comment type="similarity">
    <text evidence="8">Belongs to the helicase family. DinG subfamily.</text>
</comment>
<dbReference type="InterPro" id="IPR006554">
    <property type="entry name" value="Helicase-like_DEXD_c2"/>
</dbReference>
<dbReference type="SMART" id="SM00491">
    <property type="entry name" value="HELICc2"/>
    <property type="match status" value="1"/>
</dbReference>
<feature type="domain" description="Helicase ATP-binding" evidence="12">
    <location>
        <begin position="16"/>
        <end position="289"/>
    </location>
</feature>
<keyword evidence="2" id="KW-0479">Metal-binding</keyword>
<evidence type="ECO:0000256" key="5">
    <source>
        <dbReference type="ARBA" id="ARBA00022801"/>
    </source>
</evidence>
<dbReference type="AlphaFoldDB" id="A0A956SDZ8"/>
<comment type="caution">
    <text evidence="13">The sequence shown here is derived from an EMBL/GenBank/DDBJ whole genome shotgun (WGS) entry which is preliminary data.</text>
</comment>
<dbReference type="GO" id="GO:0006281">
    <property type="term" value="P:DNA repair"/>
    <property type="evidence" value="ECO:0007669"/>
    <property type="project" value="UniProtKB-KW"/>
</dbReference>
<reference evidence="13" key="2">
    <citation type="journal article" date="2021" name="Microbiome">
        <title>Successional dynamics and alternative stable states in a saline activated sludge microbial community over 9 years.</title>
        <authorList>
            <person name="Wang Y."/>
            <person name="Ye J."/>
            <person name="Ju F."/>
            <person name="Liu L."/>
            <person name="Boyd J.A."/>
            <person name="Deng Y."/>
            <person name="Parks D.H."/>
            <person name="Jiang X."/>
            <person name="Yin X."/>
            <person name="Woodcroft B.J."/>
            <person name="Tyson G.W."/>
            <person name="Hugenholtz P."/>
            <person name="Polz M.F."/>
            <person name="Zhang T."/>
        </authorList>
    </citation>
    <scope>NUCLEOTIDE SEQUENCE</scope>
    <source>
        <strain evidence="13">HKST-UBA02</strain>
    </source>
</reference>
<dbReference type="GO" id="GO:0051539">
    <property type="term" value="F:4 iron, 4 sulfur cluster binding"/>
    <property type="evidence" value="ECO:0007669"/>
    <property type="project" value="UniProtKB-KW"/>
</dbReference>
<proteinExistence type="inferred from homology"/>
<evidence type="ECO:0000256" key="9">
    <source>
        <dbReference type="ARBA" id="ARBA00044969"/>
    </source>
</evidence>
<dbReference type="GO" id="GO:0043139">
    <property type="term" value="F:5'-3' DNA helicase activity"/>
    <property type="evidence" value="ECO:0007669"/>
    <property type="project" value="UniProtKB-EC"/>
</dbReference>
<keyword evidence="6" id="KW-0067">ATP-binding</keyword>
<evidence type="ECO:0000256" key="3">
    <source>
        <dbReference type="ARBA" id="ARBA00022741"/>
    </source>
</evidence>
<dbReference type="PROSITE" id="PS51192">
    <property type="entry name" value="HELICASE_ATP_BIND_1"/>
    <property type="match status" value="1"/>
</dbReference>
<reference evidence="13" key="1">
    <citation type="submission" date="2020-04" db="EMBL/GenBank/DDBJ databases">
        <authorList>
            <person name="Zhang T."/>
        </authorList>
    </citation>
    <scope>NUCLEOTIDE SEQUENCE</scope>
    <source>
        <strain evidence="13">HKST-UBA02</strain>
    </source>
</reference>
<feature type="domain" description="Helicase ATP-binding" evidence="11">
    <location>
        <begin position="38"/>
        <end position="299"/>
    </location>
</feature>
<keyword evidence="3" id="KW-0547">Nucleotide-binding</keyword>
<evidence type="ECO:0000256" key="2">
    <source>
        <dbReference type="ARBA" id="ARBA00022485"/>
    </source>
</evidence>
<dbReference type="SMART" id="SM00488">
    <property type="entry name" value="DEXDc2"/>
    <property type="match status" value="1"/>
</dbReference>
<evidence type="ECO:0000256" key="7">
    <source>
        <dbReference type="ARBA" id="ARBA00023204"/>
    </source>
</evidence>
<dbReference type="InterPro" id="IPR045028">
    <property type="entry name" value="DinG/Rad3-like"/>
</dbReference>
<dbReference type="InterPro" id="IPR027417">
    <property type="entry name" value="P-loop_NTPase"/>
</dbReference>
<dbReference type="Proteomes" id="UP000739538">
    <property type="component" value="Unassembled WGS sequence"/>
</dbReference>
<evidence type="ECO:0000256" key="1">
    <source>
        <dbReference type="ARBA" id="ARBA00001966"/>
    </source>
</evidence>
<dbReference type="SUPFAM" id="SSF52540">
    <property type="entry name" value="P-loop containing nucleoside triphosphate hydrolases"/>
    <property type="match status" value="1"/>
</dbReference>
<dbReference type="InterPro" id="IPR014013">
    <property type="entry name" value="Helic_SF1/SF2_ATP-bd_DinG/Rad3"/>
</dbReference>
<dbReference type="PANTHER" id="PTHR11472">
    <property type="entry name" value="DNA REPAIR DEAD HELICASE RAD3/XP-D SUBFAMILY MEMBER"/>
    <property type="match status" value="1"/>
</dbReference>
<gene>
    <name evidence="13" type="ORF">KDA27_14490</name>
</gene>
<dbReference type="Pfam" id="PF00270">
    <property type="entry name" value="DEAD"/>
    <property type="match status" value="1"/>
</dbReference>
<accession>A0A956SDZ8</accession>
<evidence type="ECO:0000256" key="4">
    <source>
        <dbReference type="ARBA" id="ARBA00022763"/>
    </source>
</evidence>
<organism evidence="13 14">
    <name type="scientific">Eiseniibacteriota bacterium</name>
    <dbReference type="NCBI Taxonomy" id="2212470"/>
    <lineage>
        <taxon>Bacteria</taxon>
        <taxon>Candidatus Eiseniibacteriota</taxon>
    </lineage>
</organism>
<evidence type="ECO:0000256" key="10">
    <source>
        <dbReference type="ARBA" id="ARBA00048954"/>
    </source>
</evidence>
<dbReference type="GO" id="GO:0003676">
    <property type="term" value="F:nucleic acid binding"/>
    <property type="evidence" value="ECO:0007669"/>
    <property type="project" value="InterPro"/>
</dbReference>
<comment type="cofactor">
    <cofactor evidence="1">
        <name>[4Fe-4S] cluster</name>
        <dbReference type="ChEBI" id="CHEBI:49883"/>
    </cofactor>
</comment>
<evidence type="ECO:0000256" key="8">
    <source>
        <dbReference type="ARBA" id="ARBA00038058"/>
    </source>
</evidence>
<keyword evidence="5" id="KW-0378">Hydrolase</keyword>
<dbReference type="InterPro" id="IPR006555">
    <property type="entry name" value="ATP-dep_Helicase_C"/>
</dbReference>
<keyword evidence="13" id="KW-0347">Helicase</keyword>
<evidence type="ECO:0000256" key="6">
    <source>
        <dbReference type="ARBA" id="ARBA00022840"/>
    </source>
</evidence>
<dbReference type="InterPro" id="IPR014001">
    <property type="entry name" value="Helicase_ATP-bd"/>
</dbReference>
<keyword evidence="2" id="KW-0408">Iron</keyword>
<keyword evidence="2" id="KW-0004">4Fe-4S</keyword>
<dbReference type="GO" id="GO:0005524">
    <property type="term" value="F:ATP binding"/>
    <property type="evidence" value="ECO:0007669"/>
    <property type="project" value="UniProtKB-KW"/>
</dbReference>
<sequence>MSRDQVEGIFSREGVLSRVLSPNFEWRPQQGEMARAVWDSLEYGGSVLVEAPTGVGKSLSYLIPAVLYAQRESKPCVISTHTKNLQDQILEKEIPRIQRIVDRNIRAVVLKGRGNYLCRTRWESFVEEAGGTNDGERIVRLLTNWVDFTETGDLSEAPELSPRDRHVLARISSDDRFCASNRCTPETGCFYKTSRKEAKEAHLIVINHALLVTDLFGAGGGLPDYDSLILDEGHHLPDAAAGPLSYAVSEKSLEGALKSLGGRGEPGVTDDLRKILRSVTSPEQRRVVLERLRDLEAETGRLLKSARGFWQELQAAPVYPKQWERFRYGPSSPNLESFPSSGPELCQQLAAHLRKIAVEIDDVANIDRHERGDVREPAPVREARRRQDRAMEMLGYLEELLTPSERERVYWIDPTGPGGSTLRTSPLHVGRYLRDSLFQKKRAVVLTSATLSVLGSFDLVADKLGVPESQRETLALPSPFRLEDQVQAWIHTQAPDPNDPSFVDVIAAGVEQLAVKLQKKTLVLFTSHDALRKVAERLEDPLAARGIPLLAQGVHGGRRQIRNRFVQGESAVLLGAASFWEGVDFPGQELEVLVLTRLPFLVPNDPLVEARVERLKAEGKDPFSSFYLPEAILRFRQGFGRLIRRQEDRGLFVVVDPRIGQRNYGKQFRESVGVPFRQATAWDEITAAGEDWFTVDPF</sequence>
<dbReference type="PANTHER" id="PTHR11472:SF34">
    <property type="entry name" value="REGULATOR OF TELOMERE ELONGATION HELICASE 1"/>
    <property type="match status" value="1"/>
</dbReference>
<evidence type="ECO:0000259" key="12">
    <source>
        <dbReference type="PROSITE" id="PS51193"/>
    </source>
</evidence>
<dbReference type="EMBL" id="JAGQHS010000077">
    <property type="protein sequence ID" value="MCA9757010.1"/>
    <property type="molecule type" value="Genomic_DNA"/>
</dbReference>
<dbReference type="EC" id="5.6.2.3" evidence="9"/>
<dbReference type="Pfam" id="PF13307">
    <property type="entry name" value="Helicase_C_2"/>
    <property type="match status" value="1"/>
</dbReference>
<dbReference type="Gene3D" id="3.40.50.300">
    <property type="entry name" value="P-loop containing nucleotide triphosphate hydrolases"/>
    <property type="match status" value="2"/>
</dbReference>
<keyword evidence="7" id="KW-0234">DNA repair</keyword>
<dbReference type="InterPro" id="IPR011545">
    <property type="entry name" value="DEAD/DEAH_box_helicase_dom"/>
</dbReference>
<evidence type="ECO:0000313" key="13">
    <source>
        <dbReference type="EMBL" id="MCA9757010.1"/>
    </source>
</evidence>
<dbReference type="GO" id="GO:0016818">
    <property type="term" value="F:hydrolase activity, acting on acid anhydrides, in phosphorus-containing anhydrides"/>
    <property type="evidence" value="ECO:0007669"/>
    <property type="project" value="InterPro"/>
</dbReference>
<evidence type="ECO:0000313" key="14">
    <source>
        <dbReference type="Proteomes" id="UP000739538"/>
    </source>
</evidence>
<evidence type="ECO:0000259" key="11">
    <source>
        <dbReference type="PROSITE" id="PS51192"/>
    </source>
</evidence>
<comment type="catalytic activity">
    <reaction evidence="10">
        <text>ATP + H2O = ADP + phosphate + H(+)</text>
        <dbReference type="Rhea" id="RHEA:13065"/>
        <dbReference type="ChEBI" id="CHEBI:15377"/>
        <dbReference type="ChEBI" id="CHEBI:15378"/>
        <dbReference type="ChEBI" id="CHEBI:30616"/>
        <dbReference type="ChEBI" id="CHEBI:43474"/>
        <dbReference type="ChEBI" id="CHEBI:456216"/>
        <dbReference type="EC" id="5.6.2.3"/>
    </reaction>
</comment>
<name>A0A956SDZ8_UNCEI</name>